<feature type="compositionally biased region" description="Basic and acidic residues" evidence="1">
    <location>
        <begin position="58"/>
        <end position="71"/>
    </location>
</feature>
<evidence type="ECO:0000313" key="3">
    <source>
        <dbReference type="Proteomes" id="UP001177744"/>
    </source>
</evidence>
<organism evidence="2 3">
    <name type="scientific">Cnephaeus nilssonii</name>
    <name type="common">Northern bat</name>
    <name type="synonym">Eptesicus nilssonii</name>
    <dbReference type="NCBI Taxonomy" id="3371016"/>
    <lineage>
        <taxon>Eukaryota</taxon>
        <taxon>Metazoa</taxon>
        <taxon>Chordata</taxon>
        <taxon>Craniata</taxon>
        <taxon>Vertebrata</taxon>
        <taxon>Euteleostomi</taxon>
        <taxon>Mammalia</taxon>
        <taxon>Eutheria</taxon>
        <taxon>Laurasiatheria</taxon>
        <taxon>Chiroptera</taxon>
        <taxon>Yangochiroptera</taxon>
        <taxon>Vespertilionidae</taxon>
        <taxon>Cnephaeus</taxon>
    </lineage>
</organism>
<feature type="region of interest" description="Disordered" evidence="1">
    <location>
        <begin position="25"/>
        <end position="89"/>
    </location>
</feature>
<feature type="compositionally biased region" description="Low complexity" evidence="1">
    <location>
        <begin position="405"/>
        <end position="422"/>
    </location>
</feature>
<dbReference type="EMBL" id="JAULJE010000007">
    <property type="protein sequence ID" value="KAK1341290.1"/>
    <property type="molecule type" value="Genomic_DNA"/>
</dbReference>
<name>A0AA40I1L5_CNENI</name>
<evidence type="ECO:0000313" key="2">
    <source>
        <dbReference type="EMBL" id="KAK1341290.1"/>
    </source>
</evidence>
<sequence>MMRTVHQGADTQCRNCPLVVSALPQQEHQKPGSPLASAAAVAEASPASKAALRSSEQSSKEQRAVRSERPRPAQISCTGPLVEGKKSEEKGEVEVLETCKVSSNGAQDQEASEQLINPSGTLQGVAGHYLFKCLINIKKEADDALVEMHWAEDQNRELMNQLCTCWTLSSRCQRQRELSVCAMAVLQHRRASGAASRRLGGLEAAGSGRAARLPGEKSGGSWAAGALSLGACTCYWRQPHSHPLLALELPLTPLLAPGTGPDSSVLSAGGCQPRSPSGLLHLPLLLRGDQGQQLPLAPAAGDGPTHIHYWHWSHHLHPLPAPAPLAPTAGVGSATGTRYQRPAPVPITQQWQRVQAAAACPDHHSGLLHLPLLLRGNWGSSHRSHPLLTPAPIDPRCQRVRVELAPSAHGSGASRSGAASRQGTGGAWRKGPGRGAEDGRDLPLCPPAASQPTVTFKGDKLPITLNSSFWGHAGDPDIYGEKLDCRPSGQKVRVTFLHRCAQQTVFTVLEHGTRGLGNAEGQRRLAGSHRCLPRPSLVAP</sequence>
<feature type="region of interest" description="Disordered" evidence="1">
    <location>
        <begin position="405"/>
        <end position="441"/>
    </location>
</feature>
<proteinExistence type="predicted"/>
<accession>A0AA40I1L5</accession>
<protein>
    <submittedName>
        <fullName evidence="2">Uncharacterized protein</fullName>
    </submittedName>
</protein>
<feature type="compositionally biased region" description="Low complexity" evidence="1">
    <location>
        <begin position="36"/>
        <end position="51"/>
    </location>
</feature>
<keyword evidence="3" id="KW-1185">Reference proteome</keyword>
<comment type="caution">
    <text evidence="2">The sequence shown here is derived from an EMBL/GenBank/DDBJ whole genome shotgun (WGS) entry which is preliminary data.</text>
</comment>
<dbReference type="Proteomes" id="UP001177744">
    <property type="component" value="Unassembled WGS sequence"/>
</dbReference>
<dbReference type="AlphaFoldDB" id="A0AA40I1L5"/>
<gene>
    <name evidence="2" type="ORF">QTO34_017694</name>
</gene>
<evidence type="ECO:0000256" key="1">
    <source>
        <dbReference type="SAM" id="MobiDB-lite"/>
    </source>
</evidence>
<reference evidence="2" key="1">
    <citation type="submission" date="2023-06" db="EMBL/GenBank/DDBJ databases">
        <title>Reference genome for the Northern bat (Eptesicus nilssonii), a most northern bat species.</title>
        <authorList>
            <person name="Laine V.N."/>
            <person name="Pulliainen A.T."/>
            <person name="Lilley T.M."/>
        </authorList>
    </citation>
    <scope>NUCLEOTIDE SEQUENCE</scope>
    <source>
        <strain evidence="2">BLF_Eptnil</strain>
        <tissue evidence="2">Kidney</tissue>
    </source>
</reference>